<protein>
    <submittedName>
        <fullName evidence="1">Uracil DNA glycosylase superfamily protein</fullName>
    </submittedName>
</protein>
<evidence type="ECO:0000313" key="2">
    <source>
        <dbReference type="Proteomes" id="UP000199387"/>
    </source>
</evidence>
<proteinExistence type="predicted"/>
<dbReference type="Gene3D" id="3.40.470.10">
    <property type="entry name" value="Uracil-DNA glycosylase-like domain"/>
    <property type="match status" value="1"/>
</dbReference>
<dbReference type="RefSeq" id="WP_143003499.1">
    <property type="nucleotide sequence ID" value="NZ_FMZA01000008.1"/>
</dbReference>
<dbReference type="AlphaFoldDB" id="A0A1G6LVW5"/>
<name>A0A1G6LVW5_9BACL</name>
<keyword evidence="2" id="KW-1185">Reference proteome</keyword>
<dbReference type="Proteomes" id="UP000199387">
    <property type="component" value="Unassembled WGS sequence"/>
</dbReference>
<dbReference type="STRING" id="1236220.SAMN04488112_108153"/>
<accession>A0A1G6LVW5</accession>
<reference evidence="1 2" key="1">
    <citation type="submission" date="2016-10" db="EMBL/GenBank/DDBJ databases">
        <authorList>
            <person name="de Groot N.N."/>
        </authorList>
    </citation>
    <scope>NUCLEOTIDE SEQUENCE [LARGE SCALE GENOMIC DNA]</scope>
    <source>
        <strain evidence="1 2">DSM 45514</strain>
    </source>
</reference>
<dbReference type="EMBL" id="FMZA01000008">
    <property type="protein sequence ID" value="SDC47448.1"/>
    <property type="molecule type" value="Genomic_DNA"/>
</dbReference>
<organism evidence="1 2">
    <name type="scientific">Melghirimyces thermohalophilus</name>
    <dbReference type="NCBI Taxonomy" id="1236220"/>
    <lineage>
        <taxon>Bacteria</taxon>
        <taxon>Bacillati</taxon>
        <taxon>Bacillota</taxon>
        <taxon>Bacilli</taxon>
        <taxon>Bacillales</taxon>
        <taxon>Thermoactinomycetaceae</taxon>
        <taxon>Melghirimyces</taxon>
    </lineage>
</organism>
<sequence>MRGEPFVCGTRQTLQQTVHEVELSVEDVYLTYVLKRRATRAYDKKQDRQAYRAHLEQQLRTKSPLFVIYGLDFFRTGRCLLIAILGKRN</sequence>
<evidence type="ECO:0000313" key="1">
    <source>
        <dbReference type="EMBL" id="SDC47448.1"/>
    </source>
</evidence>
<dbReference type="OrthoDB" id="5290748at2"/>
<gene>
    <name evidence="1" type="ORF">SAMN04488112_108153</name>
</gene>
<dbReference type="SUPFAM" id="SSF52141">
    <property type="entry name" value="Uracil-DNA glycosylase-like"/>
    <property type="match status" value="1"/>
</dbReference>
<dbReference type="InterPro" id="IPR036895">
    <property type="entry name" value="Uracil-DNA_glycosylase-like_sf"/>
</dbReference>